<keyword evidence="11" id="KW-1185">Reference proteome</keyword>
<dbReference type="OrthoDB" id="1733332at2759"/>
<dbReference type="PANTHER" id="PTHR22572">
    <property type="entry name" value="SUGAR-1-PHOSPHATE GUANYL TRANSFERASE"/>
    <property type="match status" value="1"/>
</dbReference>
<dbReference type="Gene3D" id="2.160.10.10">
    <property type="entry name" value="Hexapeptide repeat proteins"/>
    <property type="match status" value="1"/>
</dbReference>
<dbReference type="SUPFAM" id="SSF53448">
    <property type="entry name" value="Nucleotide-diphospho-sugar transferases"/>
    <property type="match status" value="1"/>
</dbReference>
<evidence type="ECO:0000313" key="11">
    <source>
        <dbReference type="Proteomes" id="UP000886998"/>
    </source>
</evidence>
<evidence type="ECO:0000256" key="7">
    <source>
        <dbReference type="ARBA" id="ARBA00023134"/>
    </source>
</evidence>
<dbReference type="GO" id="GO:0009298">
    <property type="term" value="P:GDP-mannose biosynthetic process"/>
    <property type="evidence" value="ECO:0007669"/>
    <property type="project" value="InterPro"/>
</dbReference>
<comment type="pathway">
    <text evidence="1">Nucleotide-sugar biosynthesis; GDP-alpha-D-mannose biosynthesis; GDP-alpha-D-mannose from alpha-D-mannose 1-phosphate (GTP route): step 1/1.</text>
</comment>
<dbReference type="GO" id="GO:0005525">
    <property type="term" value="F:GTP binding"/>
    <property type="evidence" value="ECO:0007669"/>
    <property type="project" value="UniProtKB-KW"/>
</dbReference>
<keyword evidence="5" id="KW-0548">Nucleotidyltransferase</keyword>
<dbReference type="FunFam" id="3.90.550.10:FF:000013">
    <property type="entry name" value="mannose-1-phosphate guanyltransferase beta"/>
    <property type="match status" value="1"/>
</dbReference>
<proteinExistence type="inferred from homology"/>
<dbReference type="InterPro" id="IPR018357">
    <property type="entry name" value="Hexapep_transf_CS"/>
</dbReference>
<comment type="similarity">
    <text evidence="2">Belongs to the transferase hexapeptide repeat family.</text>
</comment>
<evidence type="ECO:0000256" key="6">
    <source>
        <dbReference type="ARBA" id="ARBA00022741"/>
    </source>
</evidence>
<dbReference type="InterPro" id="IPR056729">
    <property type="entry name" value="GMPPB_C"/>
</dbReference>
<dbReference type="GO" id="GO:0004475">
    <property type="term" value="F:mannose-1-phosphate guanylyltransferase (GTP) activity"/>
    <property type="evidence" value="ECO:0007669"/>
    <property type="project" value="UniProtKB-EC"/>
</dbReference>
<evidence type="ECO:0000256" key="2">
    <source>
        <dbReference type="ARBA" id="ARBA00007274"/>
    </source>
</evidence>
<protein>
    <recommendedName>
        <fullName evidence="3">mannose-1-phosphate guanylyltransferase</fullName>
        <ecNumber evidence="3">2.7.7.13</ecNumber>
    </recommendedName>
</protein>
<dbReference type="InterPro" id="IPR029044">
    <property type="entry name" value="Nucleotide-diphossugar_trans"/>
</dbReference>
<dbReference type="AlphaFoldDB" id="A0A8X7BYZ5"/>
<evidence type="ECO:0000256" key="1">
    <source>
        <dbReference type="ARBA" id="ARBA00004823"/>
    </source>
</evidence>
<evidence type="ECO:0000313" key="10">
    <source>
        <dbReference type="EMBL" id="GFY49095.1"/>
    </source>
</evidence>
<dbReference type="InterPro" id="IPR045233">
    <property type="entry name" value="GMPPB_N"/>
</dbReference>
<dbReference type="EMBL" id="BMAV01006821">
    <property type="protein sequence ID" value="GFY49095.1"/>
    <property type="molecule type" value="Genomic_DNA"/>
</dbReference>
<keyword evidence="6" id="KW-0547">Nucleotide-binding</keyword>
<keyword evidence="7" id="KW-0342">GTP-binding</keyword>
<dbReference type="InterPro" id="IPR005835">
    <property type="entry name" value="NTP_transferase_dom"/>
</dbReference>
<dbReference type="CDD" id="cd06425">
    <property type="entry name" value="M1P_guanylylT_B_like_N"/>
    <property type="match status" value="1"/>
</dbReference>
<feature type="domain" description="Nucleotidyl transferase" evidence="8">
    <location>
        <begin position="1"/>
        <end position="199"/>
    </location>
</feature>
<name>A0A8X7BYZ5_9ARAC</name>
<reference evidence="10" key="1">
    <citation type="submission" date="2020-08" db="EMBL/GenBank/DDBJ databases">
        <title>Multicomponent nature underlies the extraordinary mechanical properties of spider dragline silk.</title>
        <authorList>
            <person name="Kono N."/>
            <person name="Nakamura H."/>
            <person name="Mori M."/>
            <person name="Yoshida Y."/>
            <person name="Ohtoshi R."/>
            <person name="Malay A.D."/>
            <person name="Moran D.A.P."/>
            <person name="Tomita M."/>
            <person name="Numata K."/>
            <person name="Arakawa K."/>
        </authorList>
    </citation>
    <scope>NUCLEOTIDE SEQUENCE</scope>
</reference>
<evidence type="ECO:0000256" key="4">
    <source>
        <dbReference type="ARBA" id="ARBA00022679"/>
    </source>
</evidence>
<keyword evidence="4" id="KW-0808">Transferase</keyword>
<dbReference type="Pfam" id="PF00483">
    <property type="entry name" value="NTP_transferase"/>
    <property type="match status" value="1"/>
</dbReference>
<dbReference type="Proteomes" id="UP000886998">
    <property type="component" value="Unassembled WGS sequence"/>
</dbReference>
<evidence type="ECO:0000256" key="3">
    <source>
        <dbReference type="ARBA" id="ARBA00012387"/>
    </source>
</evidence>
<dbReference type="Pfam" id="PF25087">
    <property type="entry name" value="GMPPB_C"/>
    <property type="match status" value="1"/>
</dbReference>
<accession>A0A8X7BYZ5</accession>
<evidence type="ECO:0000259" key="9">
    <source>
        <dbReference type="Pfam" id="PF25087"/>
    </source>
</evidence>
<comment type="caution">
    <text evidence="10">The sequence shown here is derived from an EMBL/GenBank/DDBJ whole genome shotgun (WGS) entry which is preliminary data.</text>
</comment>
<dbReference type="PROSITE" id="PS00101">
    <property type="entry name" value="HEXAPEP_TRANSFERASES"/>
    <property type="match status" value="1"/>
</dbReference>
<feature type="domain" description="Mannose-1-phosphate guanyltransferase C-terminal" evidence="9">
    <location>
        <begin position="217"/>
        <end position="325"/>
    </location>
</feature>
<dbReference type="Gene3D" id="3.90.550.10">
    <property type="entry name" value="Spore Coat Polysaccharide Biosynthesis Protein SpsA, Chain A"/>
    <property type="match status" value="1"/>
</dbReference>
<sequence length="326" mass="36804">MMLHQVEALVEAGVDHVILAVSYRAEMLEQEIKKDETKYGIKISISQEEEPLGTAGPLALARDVLQGNEPFFVLNSDIVCDFPFRDMISFHKHHGQEGTIVVTRVEEPSKYGVVVYDEHGKVDRFVEKPQEFVSNRINAGMYILNPSVLNRIELKPTSIEKEVFPEMVKCNQLYAYELQGFWMDVGQPKDFLTGMCYYLQHMKQKQPRKLHQAEYTVGNVLLDPTAKIGKNCRIGPNVVIGPNVIVEDGVCLKKCTLLKGCHVKSHSWIESCIIGWKCVVGQWVRMENTSVLGEDVIVKDEMYVNGGKVLPHKAISESVAEPQVIM</sequence>
<dbReference type="FunFam" id="2.160.10.10:FF:000018">
    <property type="entry name" value="Mannose-1-phosphate guanyltransferase beta"/>
    <property type="match status" value="1"/>
</dbReference>
<organism evidence="10 11">
    <name type="scientific">Trichonephila inaurata madagascariensis</name>
    <dbReference type="NCBI Taxonomy" id="2747483"/>
    <lineage>
        <taxon>Eukaryota</taxon>
        <taxon>Metazoa</taxon>
        <taxon>Ecdysozoa</taxon>
        <taxon>Arthropoda</taxon>
        <taxon>Chelicerata</taxon>
        <taxon>Arachnida</taxon>
        <taxon>Araneae</taxon>
        <taxon>Araneomorphae</taxon>
        <taxon>Entelegynae</taxon>
        <taxon>Araneoidea</taxon>
        <taxon>Nephilidae</taxon>
        <taxon>Trichonephila</taxon>
        <taxon>Trichonephila inaurata</taxon>
    </lineage>
</organism>
<gene>
    <name evidence="10" type="primary">gmppb-a</name>
    <name evidence="10" type="ORF">TNIN_462711</name>
</gene>
<evidence type="ECO:0000256" key="5">
    <source>
        <dbReference type="ARBA" id="ARBA00022695"/>
    </source>
</evidence>
<evidence type="ECO:0000259" key="8">
    <source>
        <dbReference type="Pfam" id="PF00483"/>
    </source>
</evidence>
<dbReference type="EC" id="2.7.7.13" evidence="3"/>
<dbReference type="InterPro" id="IPR050486">
    <property type="entry name" value="Mannose-1P_guanyltransferase"/>
</dbReference>